<name>A0A2W5EII2_9SPHI</name>
<comment type="caution">
    <text evidence="1">The sequence shown here is derived from an EMBL/GenBank/DDBJ whole genome shotgun (WGS) entry which is preliminary data.</text>
</comment>
<protein>
    <submittedName>
        <fullName evidence="1">Uncharacterized protein</fullName>
    </submittedName>
</protein>
<dbReference type="Proteomes" id="UP000249645">
    <property type="component" value="Unassembled WGS sequence"/>
</dbReference>
<proteinExistence type="predicted"/>
<dbReference type="AlphaFoldDB" id="A0A2W5EII2"/>
<evidence type="ECO:0000313" key="2">
    <source>
        <dbReference type="Proteomes" id="UP000249645"/>
    </source>
</evidence>
<accession>A0A2W5EII2</accession>
<organism evidence="1 2">
    <name type="scientific">Pseudopedobacter saltans</name>
    <dbReference type="NCBI Taxonomy" id="151895"/>
    <lineage>
        <taxon>Bacteria</taxon>
        <taxon>Pseudomonadati</taxon>
        <taxon>Bacteroidota</taxon>
        <taxon>Sphingobacteriia</taxon>
        <taxon>Sphingobacteriales</taxon>
        <taxon>Sphingobacteriaceae</taxon>
        <taxon>Pseudopedobacter</taxon>
    </lineage>
</organism>
<evidence type="ECO:0000313" key="1">
    <source>
        <dbReference type="EMBL" id="PZP41000.1"/>
    </source>
</evidence>
<reference evidence="1 2" key="1">
    <citation type="submission" date="2017-11" db="EMBL/GenBank/DDBJ databases">
        <title>Infants hospitalized years apart are colonized by the same room-sourced microbial strains.</title>
        <authorList>
            <person name="Brooks B."/>
            <person name="Olm M.R."/>
            <person name="Firek B.A."/>
            <person name="Baker R."/>
            <person name="Thomas B.C."/>
            <person name="Morowitz M.J."/>
            <person name="Banfield J.F."/>
        </authorList>
    </citation>
    <scope>NUCLEOTIDE SEQUENCE [LARGE SCALE GENOMIC DNA]</scope>
    <source>
        <strain evidence="1">S2_009_000_R2_76</strain>
    </source>
</reference>
<gene>
    <name evidence="1" type="ORF">DI598_18760</name>
</gene>
<sequence>MALFFQRVGPVCYLKTYISVHIYKEQPELSVNTSKGKLVAHNLFCTNNRIYEECGNITLQTPVMFPEKDIRYFETPEPHSKDFVCIAVVLKRTSLRGPPSTC</sequence>
<dbReference type="EMBL" id="QFOI01000556">
    <property type="protein sequence ID" value="PZP41000.1"/>
    <property type="molecule type" value="Genomic_DNA"/>
</dbReference>